<dbReference type="InterPro" id="IPR007709">
    <property type="entry name" value="N-FG_amidohydro"/>
</dbReference>
<reference evidence="1" key="1">
    <citation type="submission" date="2023-03" db="EMBL/GenBank/DDBJ databases">
        <title>Andean soil-derived lignocellulolytic bacterial consortium as a source of novel taxa and putative plastic-active enzymes.</title>
        <authorList>
            <person name="Diaz-Garcia L."/>
            <person name="Chuvochina M."/>
            <person name="Feuerriegel G."/>
            <person name="Bunk B."/>
            <person name="Sproer C."/>
            <person name="Streit W.R."/>
            <person name="Rodriguez L.M."/>
            <person name="Overmann J."/>
            <person name="Jimenez D.J."/>
        </authorList>
    </citation>
    <scope>NUCLEOTIDE SEQUENCE</scope>
    <source>
        <strain evidence="1">MAG 26</strain>
    </source>
</reference>
<evidence type="ECO:0000313" key="2">
    <source>
        <dbReference type="Proteomes" id="UP001218362"/>
    </source>
</evidence>
<dbReference type="Gene3D" id="3.40.630.40">
    <property type="entry name" value="Zn-dependent exopeptidases"/>
    <property type="match status" value="1"/>
</dbReference>
<dbReference type="EMBL" id="CP119316">
    <property type="protein sequence ID" value="WEK46880.1"/>
    <property type="molecule type" value="Genomic_DNA"/>
</dbReference>
<dbReference type="KEGG" id="acob:P0Y56_00925"/>
<gene>
    <name evidence="1" type="ORF">P0Y56_00925</name>
</gene>
<dbReference type="InterPro" id="IPR011227">
    <property type="entry name" value="UCP029730"/>
</dbReference>
<protein>
    <submittedName>
        <fullName evidence="1">N-formylglutamate amidohydrolase</fullName>
    </submittedName>
</protein>
<accession>A0AAJ5X6J1</accession>
<dbReference type="SUPFAM" id="SSF53187">
    <property type="entry name" value="Zn-dependent exopeptidases"/>
    <property type="match status" value="1"/>
</dbReference>
<proteinExistence type="predicted"/>
<dbReference type="AlphaFoldDB" id="A0AAJ5X6J1"/>
<name>A0AAJ5X6J1_9SPHN</name>
<sequence length="242" mass="26448">MIHEAYRLIGTPRFGGILLVSDHASNRVPEGIDLGIDPALMQDHIAIDIGVGAIGEMMAEQPGIAAFQGNVSRLVCDFNRAEDAPGLVPHTSDGHAIPGNVGEGVREARIAAYYHPYHNALTQLLEDVPQALILSLHSFTPQLRSNADQQRPWNCGILYNRVERPARMAIPLLEAEGLVVGDNEPYSGKLLNFSMNRHAEADGRPYIGIEVRQDQIGHAAGQAEWAERLVRLCNRVAIELEG</sequence>
<dbReference type="Pfam" id="PF05013">
    <property type="entry name" value="FGase"/>
    <property type="match status" value="1"/>
</dbReference>
<organism evidence="1 2">
    <name type="scientific">Candidatus Andeanibacterium colombiense</name>
    <dbReference type="NCBI Taxonomy" id="3121345"/>
    <lineage>
        <taxon>Bacteria</taxon>
        <taxon>Pseudomonadati</taxon>
        <taxon>Pseudomonadota</taxon>
        <taxon>Alphaproteobacteria</taxon>
        <taxon>Sphingomonadales</taxon>
        <taxon>Sphingomonadaceae</taxon>
        <taxon>Candidatus Andeanibacterium</taxon>
    </lineage>
</organism>
<evidence type="ECO:0000313" key="1">
    <source>
        <dbReference type="EMBL" id="WEK46880.1"/>
    </source>
</evidence>
<dbReference type="Proteomes" id="UP001218362">
    <property type="component" value="Chromosome"/>
</dbReference>
<dbReference type="PIRSF" id="PIRSF029730">
    <property type="entry name" value="UCP029730"/>
    <property type="match status" value="1"/>
</dbReference>